<keyword evidence="2" id="KW-0285">Flavoprotein</keyword>
<evidence type="ECO:0000259" key="8">
    <source>
        <dbReference type="Pfam" id="PF01494"/>
    </source>
</evidence>
<dbReference type="PANTHER" id="PTHR46028">
    <property type="entry name" value="KYNURENINE 3-MONOOXYGENASE"/>
    <property type="match status" value="1"/>
</dbReference>
<feature type="region of interest" description="Disordered" evidence="7">
    <location>
        <begin position="433"/>
        <end position="452"/>
    </location>
</feature>
<feature type="domain" description="FAD-binding" evidence="8">
    <location>
        <begin position="9"/>
        <end position="344"/>
    </location>
</feature>
<evidence type="ECO:0000256" key="1">
    <source>
        <dbReference type="ARBA" id="ARBA00001974"/>
    </source>
</evidence>
<evidence type="ECO:0000256" key="6">
    <source>
        <dbReference type="ARBA" id="ARBA00023033"/>
    </source>
</evidence>
<feature type="compositionally biased region" description="Basic and acidic residues" evidence="7">
    <location>
        <begin position="443"/>
        <end position="452"/>
    </location>
</feature>
<dbReference type="SUPFAM" id="SSF51905">
    <property type="entry name" value="FAD/NAD(P)-binding domain"/>
    <property type="match status" value="1"/>
</dbReference>
<evidence type="ECO:0000313" key="9">
    <source>
        <dbReference type="EMBL" id="CAE0830586.1"/>
    </source>
</evidence>
<dbReference type="Pfam" id="PF01494">
    <property type="entry name" value="FAD_binding_3"/>
    <property type="match status" value="1"/>
</dbReference>
<dbReference type="EMBL" id="HBJA01121673">
    <property type="protein sequence ID" value="CAE0830586.1"/>
    <property type="molecule type" value="Transcribed_RNA"/>
</dbReference>
<dbReference type="InterPro" id="IPR036188">
    <property type="entry name" value="FAD/NAD-bd_sf"/>
</dbReference>
<gene>
    <name evidence="9" type="ORF">EGYM00163_LOCUS41867</name>
</gene>
<dbReference type="PRINTS" id="PR00420">
    <property type="entry name" value="RNGMNOXGNASE"/>
</dbReference>
<proteinExistence type="predicted"/>
<keyword evidence="6" id="KW-0503">Monooxygenase</keyword>
<dbReference type="AlphaFoldDB" id="A0A7S4GAI4"/>
<name>A0A7S4GAI4_9EUGL</name>
<dbReference type="GO" id="GO:0070189">
    <property type="term" value="P:kynurenine metabolic process"/>
    <property type="evidence" value="ECO:0007669"/>
    <property type="project" value="TreeGrafter"/>
</dbReference>
<keyword evidence="3" id="KW-0274">FAD</keyword>
<keyword evidence="5" id="KW-0560">Oxidoreductase</keyword>
<dbReference type="Gene3D" id="3.50.50.60">
    <property type="entry name" value="FAD/NAD(P)-binding domain"/>
    <property type="match status" value="1"/>
</dbReference>
<dbReference type="InterPro" id="IPR002938">
    <property type="entry name" value="FAD-bd"/>
</dbReference>
<organism evidence="9">
    <name type="scientific">Eutreptiella gymnastica</name>
    <dbReference type="NCBI Taxonomy" id="73025"/>
    <lineage>
        <taxon>Eukaryota</taxon>
        <taxon>Discoba</taxon>
        <taxon>Euglenozoa</taxon>
        <taxon>Euglenida</taxon>
        <taxon>Spirocuta</taxon>
        <taxon>Euglenophyceae</taxon>
        <taxon>Eutreptiales</taxon>
        <taxon>Eutreptiaceae</taxon>
        <taxon>Eutreptiella</taxon>
    </lineage>
</organism>
<keyword evidence="4" id="KW-0521">NADP</keyword>
<evidence type="ECO:0000256" key="3">
    <source>
        <dbReference type="ARBA" id="ARBA00022827"/>
    </source>
</evidence>
<sequence>MAAPTEAAFIVIGAGPVGCAVASLLHKQGHQTVIYERLSHIEPNPETSYPIGVNPRGLRTIRQISEGLESKVKAEGLLVQAWEIYAGKFKVATLRSGSTYGTTRAGVNYALYTDVVERGIPVHFNHKLKRIDLQSRKIVFDASSNEVEVDASKAKVLACDGCYSSVRKALEEQSASFSAQVTVWGSVYRALFSQTETPKLDPAIHYVLNGTYAAKASPSTWAVVLGALRHDRDHDFLLSADATDENVARLKAYIAQNVPKAVPLIPEQEYTDFWARRSFAGQVVQCNQVHHDDWILLMGDAAHSVHPSTGEGVNSGLEDAKVLCDVVAEVGNTPETFAVYNARRIADLEALGRLALYNERGTWDKRQKVAGGITNAVLGIGRAIGASGPPKEEYMFGTLIRDDNILSYSEIVTKWEQQMKPVQGFANSVAKLCTKQTPSPQPSDHDAPGKAR</sequence>
<evidence type="ECO:0000256" key="7">
    <source>
        <dbReference type="SAM" id="MobiDB-lite"/>
    </source>
</evidence>
<protein>
    <recommendedName>
        <fullName evidence="8">FAD-binding domain-containing protein</fullName>
    </recommendedName>
</protein>
<dbReference type="PANTHER" id="PTHR46028:SF2">
    <property type="entry name" value="KYNURENINE 3-MONOOXYGENASE"/>
    <property type="match status" value="1"/>
</dbReference>
<comment type="cofactor">
    <cofactor evidence="1">
        <name>FAD</name>
        <dbReference type="ChEBI" id="CHEBI:57692"/>
    </cofactor>
</comment>
<evidence type="ECO:0000256" key="2">
    <source>
        <dbReference type="ARBA" id="ARBA00022630"/>
    </source>
</evidence>
<reference evidence="9" key="1">
    <citation type="submission" date="2021-01" db="EMBL/GenBank/DDBJ databases">
        <authorList>
            <person name="Corre E."/>
            <person name="Pelletier E."/>
            <person name="Niang G."/>
            <person name="Scheremetjew M."/>
            <person name="Finn R."/>
            <person name="Kale V."/>
            <person name="Holt S."/>
            <person name="Cochrane G."/>
            <person name="Meng A."/>
            <person name="Brown T."/>
            <person name="Cohen L."/>
        </authorList>
    </citation>
    <scope>NUCLEOTIDE SEQUENCE</scope>
    <source>
        <strain evidence="9">CCMP1594</strain>
    </source>
</reference>
<dbReference type="GO" id="GO:0071949">
    <property type="term" value="F:FAD binding"/>
    <property type="evidence" value="ECO:0007669"/>
    <property type="project" value="InterPro"/>
</dbReference>
<evidence type="ECO:0000256" key="4">
    <source>
        <dbReference type="ARBA" id="ARBA00022857"/>
    </source>
</evidence>
<accession>A0A7S4GAI4</accession>
<evidence type="ECO:0000256" key="5">
    <source>
        <dbReference type="ARBA" id="ARBA00023002"/>
    </source>
</evidence>
<dbReference type="GO" id="GO:0004502">
    <property type="term" value="F:kynurenine 3-monooxygenase activity"/>
    <property type="evidence" value="ECO:0007669"/>
    <property type="project" value="TreeGrafter"/>
</dbReference>